<dbReference type="GeneID" id="114845789"/>
<dbReference type="InterPro" id="IPR006574">
    <property type="entry name" value="PRY"/>
</dbReference>
<dbReference type="Pfam" id="PF13765">
    <property type="entry name" value="PRY"/>
    <property type="match status" value="1"/>
</dbReference>
<keyword evidence="6" id="KW-0204">Cytolysis</keyword>
<dbReference type="InterPro" id="IPR048997">
    <property type="entry name" value="Stonustoxin-like_helical"/>
</dbReference>
<dbReference type="Pfam" id="PF21109">
    <property type="entry name" value="Stonustoxin_helical"/>
    <property type="match status" value="1"/>
</dbReference>
<evidence type="ECO:0000256" key="2">
    <source>
        <dbReference type="ARBA" id="ARBA00006480"/>
    </source>
</evidence>
<gene>
    <name evidence="8" type="primary">LOC114845789</name>
</gene>
<dbReference type="AlphaFoldDB" id="A0A6P7L6F8"/>
<dbReference type="SMART" id="SM00589">
    <property type="entry name" value="PRY"/>
    <property type="match status" value="1"/>
</dbReference>
<dbReference type="PROSITE" id="PS50188">
    <property type="entry name" value="B302_SPRY"/>
    <property type="match status" value="1"/>
</dbReference>
<dbReference type="RefSeq" id="XP_040924577.1">
    <property type="nucleotide sequence ID" value="XM_041068643.2"/>
</dbReference>
<sequence>MASDQKVVAALGRPFTLGMLYDAYKDELLPGFTLWDKNTLEEHRSVHSQQSSTFEISSSDSIESKSKLLSVEASLKASFLSGLIEVEGSAKYLNDQKKFKNQSRVTLQYNATTSFEQLVMTEVEAKKMNDAVSGKESATHVVTSILYGANAFFVFDSEKLDAHSVQEIQGSMQALIKKIPTLEISGKVDTKLTNEEKVLANKFSCKFIGDFILPSNPSTFEEAVQTYVDLPKLLTNNQGTAVPLKVWLTPLKKFSSTAAELRGSISTGLLRKVETALEDIKQAEMRCNECLDDEVVQNVPQISEKLMEFKNNCQDYNSQLQQTMEKEFPSIRKGQENASVEKLLSDRQNSPFSSDNLNIWMNNREREINIIRSCVEMMKAGTNVRMVPRQSDLDREILAPGVEQALCFVFTSVERVDPYMEQMVQYLDKHDPRDKNVLLSAQQPWYNSNEVFNKMRGKAAALHDFATSLKNNSTFRFLVTTAPNDKYQGATIYHYKDGVLVTEDFSQPSIPDVKKVIDQRDLLKYACDLTMDPKTANGYLTLSDGNKRAKYGVWQYYPDHPERFKCPKVLCTEGLTERHYWVVEWSGHYYGAGVAYKRMQIQVTNIFSIPYVREGAVYSFFAGDAISWFLAKGHCDSLRAQHNGCVQSTGLPHSGCNRVGVYLDWPAGTLTFYDATSTSLKFIHTFTTKFTEPVYPCFWVHSEPSYVYLCPL</sequence>
<comment type="similarity">
    <text evidence="2">Belongs to the SNTX/VTX toxin family.</text>
</comment>
<evidence type="ECO:0000256" key="1">
    <source>
        <dbReference type="ARBA" id="ARBA00004613"/>
    </source>
</evidence>
<dbReference type="FunCoup" id="A0A6P7L6F8">
    <property type="interactions" value="17"/>
</dbReference>
<dbReference type="SMART" id="SM00449">
    <property type="entry name" value="SPRY"/>
    <property type="match status" value="1"/>
</dbReference>
<dbReference type="Proteomes" id="UP000515150">
    <property type="component" value="Chromosome 19"/>
</dbReference>
<accession>A0A6P7L6F8</accession>
<reference evidence="8" key="1">
    <citation type="submission" date="2025-08" db="UniProtKB">
        <authorList>
            <consortium name="RefSeq"/>
        </authorList>
    </citation>
    <scope>IDENTIFICATION</scope>
</reference>
<dbReference type="Pfam" id="PF18078">
    <property type="entry name" value="Thioredoxin_11"/>
    <property type="match status" value="1"/>
</dbReference>
<dbReference type="InterPro" id="IPR001870">
    <property type="entry name" value="B30.2/SPRY"/>
</dbReference>
<dbReference type="Pfam" id="PF00622">
    <property type="entry name" value="SPRY"/>
    <property type="match status" value="1"/>
</dbReference>
<evidence type="ECO:0000256" key="3">
    <source>
        <dbReference type="ARBA" id="ARBA00022525"/>
    </source>
</evidence>
<dbReference type="InterPro" id="IPR056072">
    <property type="entry name" value="SNTX_MACPF/CDC-like_dom"/>
</dbReference>
<dbReference type="InterPro" id="IPR003879">
    <property type="entry name" value="Butyrophylin_SPRY"/>
</dbReference>
<evidence type="ECO:0000256" key="5">
    <source>
        <dbReference type="ARBA" id="ARBA00022735"/>
    </source>
</evidence>
<dbReference type="InterPro" id="IPR003877">
    <property type="entry name" value="SPRY_dom"/>
</dbReference>
<dbReference type="PANTHER" id="PTHR31594:SF16">
    <property type="entry name" value="SI:CH211-281L24.3"/>
    <property type="match status" value="1"/>
</dbReference>
<protein>
    <submittedName>
        <fullName evidence="8">Neoverrucotoxin subunit alpha-like isoform X1</fullName>
    </submittedName>
</protein>
<dbReference type="InterPro" id="IPR040581">
    <property type="entry name" value="Thioredoxin_11"/>
</dbReference>
<dbReference type="OrthoDB" id="8954335at2759"/>
<evidence type="ECO:0000313" key="7">
    <source>
        <dbReference type="Proteomes" id="UP000515150"/>
    </source>
</evidence>
<keyword evidence="5" id="KW-0354">Hemolysis</keyword>
<organism evidence="7 8">
    <name type="scientific">Betta splendens</name>
    <name type="common">Siamese fighting fish</name>
    <dbReference type="NCBI Taxonomy" id="158456"/>
    <lineage>
        <taxon>Eukaryota</taxon>
        <taxon>Metazoa</taxon>
        <taxon>Chordata</taxon>
        <taxon>Craniata</taxon>
        <taxon>Vertebrata</taxon>
        <taxon>Euteleostomi</taxon>
        <taxon>Actinopterygii</taxon>
        <taxon>Neopterygii</taxon>
        <taxon>Teleostei</taxon>
        <taxon>Neoteleostei</taxon>
        <taxon>Acanthomorphata</taxon>
        <taxon>Anabantaria</taxon>
        <taxon>Anabantiformes</taxon>
        <taxon>Anabantoidei</taxon>
        <taxon>Osphronemidae</taxon>
        <taxon>Betta</taxon>
    </lineage>
</organism>
<dbReference type="PANTHER" id="PTHR31594">
    <property type="entry name" value="AIG1-TYPE G DOMAIN-CONTAINING PROTEIN"/>
    <property type="match status" value="1"/>
</dbReference>
<dbReference type="Pfam" id="PF24674">
    <property type="entry name" value="MACPF_SNTX"/>
    <property type="match status" value="1"/>
</dbReference>
<dbReference type="InterPro" id="IPR052090">
    <property type="entry name" value="Cytolytic_pore-forming_toxin"/>
</dbReference>
<comment type="subcellular location">
    <subcellularLocation>
        <location evidence="1">Secreted</location>
    </subcellularLocation>
</comment>
<dbReference type="PRINTS" id="PR01407">
    <property type="entry name" value="BUTYPHLNCDUF"/>
</dbReference>
<proteinExistence type="inferred from homology"/>
<dbReference type="GO" id="GO:0005576">
    <property type="term" value="C:extracellular region"/>
    <property type="evidence" value="ECO:0007669"/>
    <property type="project" value="UniProtKB-SubCell"/>
</dbReference>
<keyword evidence="3" id="KW-0964">Secreted</keyword>
<evidence type="ECO:0000256" key="4">
    <source>
        <dbReference type="ARBA" id="ARBA00022656"/>
    </source>
</evidence>
<evidence type="ECO:0000313" key="8">
    <source>
        <dbReference type="RefSeq" id="XP_040924577.1"/>
    </source>
</evidence>
<dbReference type="InterPro" id="IPR043136">
    <property type="entry name" value="B30.2/SPRY_sf"/>
</dbReference>
<dbReference type="Gene3D" id="2.60.120.920">
    <property type="match status" value="1"/>
</dbReference>
<dbReference type="InterPro" id="IPR013320">
    <property type="entry name" value="ConA-like_dom_sf"/>
</dbReference>
<dbReference type="GO" id="GO:0090729">
    <property type="term" value="F:toxin activity"/>
    <property type="evidence" value="ECO:0007669"/>
    <property type="project" value="UniProtKB-KW"/>
</dbReference>
<dbReference type="SUPFAM" id="SSF49899">
    <property type="entry name" value="Concanavalin A-like lectins/glucanases"/>
    <property type="match status" value="1"/>
</dbReference>
<keyword evidence="4" id="KW-0800">Toxin</keyword>
<dbReference type="GO" id="GO:0031640">
    <property type="term" value="P:killing of cells of another organism"/>
    <property type="evidence" value="ECO:0007669"/>
    <property type="project" value="UniProtKB-KW"/>
</dbReference>
<evidence type="ECO:0000256" key="6">
    <source>
        <dbReference type="ARBA" id="ARBA00022852"/>
    </source>
</evidence>
<keyword evidence="7" id="KW-1185">Reference proteome</keyword>
<name>A0A6P7L6F8_BETSP</name>